<comment type="caution">
    <text evidence="2">The sequence shown here is derived from an EMBL/GenBank/DDBJ whole genome shotgun (WGS) entry which is preliminary data.</text>
</comment>
<keyword evidence="1" id="KW-0812">Transmembrane</keyword>
<keyword evidence="1" id="KW-0472">Membrane</keyword>
<feature type="transmembrane region" description="Helical" evidence="1">
    <location>
        <begin position="98"/>
        <end position="119"/>
    </location>
</feature>
<proteinExistence type="predicted"/>
<keyword evidence="1" id="KW-1133">Transmembrane helix</keyword>
<name>A0A5R8Z3J0_9ACTN</name>
<keyword evidence="3" id="KW-1185">Reference proteome</keyword>
<gene>
    <name evidence="2" type="ORF">FED44_15620</name>
</gene>
<accession>A0A5R8Z3J0</accession>
<protein>
    <submittedName>
        <fullName evidence="2">Uncharacterized protein</fullName>
    </submittedName>
</protein>
<evidence type="ECO:0000313" key="2">
    <source>
        <dbReference type="EMBL" id="TLP59707.1"/>
    </source>
</evidence>
<reference evidence="2" key="1">
    <citation type="submission" date="2019-05" db="EMBL/GenBank/DDBJ databases">
        <title>Isolation, diversity and antifungal activity of Actinobacteria from wheat.</title>
        <authorList>
            <person name="Yu B."/>
        </authorList>
    </citation>
    <scope>NUCLEOTIDE SEQUENCE [LARGE SCALE GENOMIC DNA]</scope>
    <source>
        <strain evidence="2">NEAU-HEGS1-5</strain>
    </source>
</reference>
<evidence type="ECO:0000313" key="3">
    <source>
        <dbReference type="Proteomes" id="UP000309033"/>
    </source>
</evidence>
<sequence>MTTDGSAPEAGRGPRPWGEYALMVAGLAVLWGVTQWLKENCEPPDTVWAAGIAATARFFAADPLRALGYAAEGLRMTAAPALLYVCQDLRASRPLRQYLALSLTLLGLALLTMVCGVLIQPASAFSYLFTGLLLGTGLTGAAALVHVGFAWYADRKAGR</sequence>
<feature type="transmembrane region" description="Helical" evidence="1">
    <location>
        <begin position="125"/>
        <end position="153"/>
    </location>
</feature>
<dbReference type="AlphaFoldDB" id="A0A5R8Z3J0"/>
<evidence type="ECO:0000256" key="1">
    <source>
        <dbReference type="SAM" id="Phobius"/>
    </source>
</evidence>
<dbReference type="EMBL" id="VANP01000005">
    <property type="protein sequence ID" value="TLP59707.1"/>
    <property type="molecule type" value="Genomic_DNA"/>
</dbReference>
<dbReference type="Proteomes" id="UP000309033">
    <property type="component" value="Unassembled WGS sequence"/>
</dbReference>
<organism evidence="2 3">
    <name type="scientific">Microbispora triticiradicis</name>
    <dbReference type="NCBI Taxonomy" id="2200763"/>
    <lineage>
        <taxon>Bacteria</taxon>
        <taxon>Bacillati</taxon>
        <taxon>Actinomycetota</taxon>
        <taxon>Actinomycetes</taxon>
        <taxon>Streptosporangiales</taxon>
        <taxon>Streptosporangiaceae</taxon>
        <taxon>Microbispora</taxon>
    </lineage>
</organism>